<proteinExistence type="predicted"/>
<feature type="coiled-coil region" evidence="1">
    <location>
        <begin position="84"/>
        <end position="125"/>
    </location>
</feature>
<dbReference type="EMBL" id="JBEEWF010000015">
    <property type="protein sequence ID" value="MEQ5349947.1"/>
    <property type="molecule type" value="Genomic_DNA"/>
</dbReference>
<reference evidence="4 5" key="1">
    <citation type="submission" date="2024-04" db="EMBL/GenBank/DDBJ databases">
        <title>Role of Flies in the Dissemination of Carbapenem-Resistant Enterobacteriaceae (CRE): An Epidemiological and Genomic Study in China.</title>
        <authorList>
            <person name="Kaichao C."/>
            <person name="Zhang R."/>
            <person name="Chen S."/>
        </authorList>
    </citation>
    <scope>NUCLEOTIDE SEQUENCE [LARGE SCALE GENOMIC DNA]</scope>
    <source>
        <strain evidence="5">fly-1011</strain>
    </source>
</reference>
<dbReference type="RefSeq" id="WP_349420272.1">
    <property type="nucleotide sequence ID" value="NZ_JBEEWF010000015.1"/>
</dbReference>
<dbReference type="Proteomes" id="UP001436462">
    <property type="component" value="Unassembled WGS sequence"/>
</dbReference>
<keyword evidence="3" id="KW-0472">Membrane</keyword>
<keyword evidence="3" id="KW-1133">Transmembrane helix</keyword>
<organism evidence="4 5">
    <name type="scientific">Proteus genomosp. 6</name>
    <dbReference type="NCBI Taxonomy" id="1311820"/>
    <lineage>
        <taxon>Bacteria</taxon>
        <taxon>Pseudomonadati</taxon>
        <taxon>Pseudomonadota</taxon>
        <taxon>Gammaproteobacteria</taxon>
        <taxon>Enterobacterales</taxon>
        <taxon>Morganellaceae</taxon>
        <taxon>Proteus</taxon>
    </lineage>
</organism>
<evidence type="ECO:0000313" key="4">
    <source>
        <dbReference type="EMBL" id="MEQ5349947.1"/>
    </source>
</evidence>
<name>A0ABV1LEY7_9GAMM</name>
<keyword evidence="5" id="KW-1185">Reference proteome</keyword>
<gene>
    <name evidence="4" type="ORF">ABN253_17415</name>
</gene>
<feature type="transmembrane region" description="Helical" evidence="3">
    <location>
        <begin position="16"/>
        <end position="34"/>
    </location>
</feature>
<dbReference type="CDD" id="cd16430">
    <property type="entry name" value="TraB"/>
    <property type="match status" value="1"/>
</dbReference>
<feature type="region of interest" description="Disordered" evidence="2">
    <location>
        <begin position="397"/>
        <end position="449"/>
    </location>
</feature>
<evidence type="ECO:0000313" key="5">
    <source>
        <dbReference type="Proteomes" id="UP001436462"/>
    </source>
</evidence>
<protein>
    <submittedName>
        <fullName evidence="4">TrbI/VirB10 family protein</fullName>
    </submittedName>
</protein>
<accession>A0ABV1LEY7</accession>
<evidence type="ECO:0000256" key="3">
    <source>
        <dbReference type="SAM" id="Phobius"/>
    </source>
</evidence>
<evidence type="ECO:0000256" key="1">
    <source>
        <dbReference type="SAM" id="Coils"/>
    </source>
</evidence>
<dbReference type="InterPro" id="IPR005498">
    <property type="entry name" value="T4SS_VirB10/TraB/TrbI"/>
</dbReference>
<feature type="compositionally biased region" description="Low complexity" evidence="2">
    <location>
        <begin position="401"/>
        <end position="413"/>
    </location>
</feature>
<evidence type="ECO:0000256" key="2">
    <source>
        <dbReference type="SAM" id="MobiDB-lite"/>
    </source>
</evidence>
<keyword evidence="1" id="KW-0175">Coiled coil</keyword>
<keyword evidence="3" id="KW-0812">Transmembrane</keyword>
<sequence>MANNINSYIKNNQRKLFTIITVAVVIVVSAIYFINKKMEEGTDAGNEPQFVDDSIIEPNLTGAVENTFNARVDSQVLTDSQTVARESQQAVKELTKEFQNIKTHLDKKEQEIDSLKEKIAQLEKEKTLQAPQANMNTSLNNESSTIERIGEGQYGISDRKVSYSAPKPIQGLLETQNFTYTKKETKKKERYYIPSGAFSNAIILEGADANAAVTAKETDTSPMQFKLTGKLHLPQNKKLEKLEGCFVTAATYGDISSERAIVRLQRLSCVINDKHIDMAVKGHVSFYGKNGIKGIPVMRNGQILGLAFTSGTLGGLGNAVSQIGQTSVGIGAEHTVSAGEVAQQSAGKGVQSAANKLADYYIALAEQYHPIIPIGSANRVEVVFQEGFWAEFLEDQESEEAAQAAPEQQSQASNDYQDNSDLPPELVNQLGQIDRGNLDEFVAPNNKRN</sequence>
<dbReference type="Pfam" id="PF03743">
    <property type="entry name" value="TrbI"/>
    <property type="match status" value="1"/>
</dbReference>
<comment type="caution">
    <text evidence="4">The sequence shown here is derived from an EMBL/GenBank/DDBJ whole genome shotgun (WGS) entry which is preliminary data.</text>
</comment>